<dbReference type="InterPro" id="IPR012337">
    <property type="entry name" value="RNaseH-like_sf"/>
</dbReference>
<name>A0A6A6US28_9PEZI</name>
<dbReference type="PANTHER" id="PTHR12801">
    <property type="entry name" value="RNA EXONUCLEASE REXO1 / RECO3 FAMILY MEMBER-RELATED"/>
    <property type="match status" value="1"/>
</dbReference>
<accession>A0A6A6US28</accession>
<sequence length="709" mass="79546">MGQKRDLDALLGDDTNKFGALEESSLTGAQGSSVHQENDEGWQTVTRKEKRSKKNKKQKLQDPNRPSTISSSPNARLQNFLKIRDFQSLVLYLLADGPAPTWAAISNRTQMQKAVVLMVPGLEADMFNGQLPLSESAEEMKNGETKPSRKVRKAYSGIQPDDYYPSKLDQNRLPEALRPLAAIFTQRWPLRAPGDDKIGLIFSSSRAFLSSPLPKTQDEKKLKGPKPVQSSNWPDKQTPVTTFIMTQEELELNEYVVHPSVYKSEAELEAALERRKQSKSLPSDGWLDTTTSPKDGGGSLEDHAADGKAIENPTDLDLTGGKTVISIDCEMCQTYDKQFELTRISVIGWDGSVILDELVQPPNTITDYLTQYSGITKEMLEPVTTTLEDIQVKLKDMIDHDTVIVGHSLNSDFNALKMTHPFIIDTSVLYPHPQGPPFKSSLKFLAKKYLDREIQNKGPQGHNSVEDALAVLDLVKLKCKKGEQWVSHSNDEPLYRRISRSPRSSSVHVDEETEQVLMKTMHVDWDDSRNNYGAYATKSVKCMTDLQVVETITAAISTESEDIPGGADFIWGRLRGLEQARGWRTRPWDRTPDREGGDPSDAPTAANSDPSTAQLGKAVDETVKAISAIYASLPAHTTFIVYTGACDQREFHRLRQQHTQFKREYKVKKWDELSVRWTEHEEKALRSECQRAREALGFVTVKPASQRES</sequence>
<keyword evidence="5" id="KW-0269">Exonuclease</keyword>
<feature type="domain" description="Exonuclease" evidence="8">
    <location>
        <begin position="323"/>
        <end position="484"/>
    </location>
</feature>
<feature type="region of interest" description="Disordered" evidence="7">
    <location>
        <begin position="583"/>
        <end position="614"/>
    </location>
</feature>
<dbReference type="OrthoDB" id="206335at2759"/>
<organism evidence="9 10">
    <name type="scientific">Microthyrium microscopicum</name>
    <dbReference type="NCBI Taxonomy" id="703497"/>
    <lineage>
        <taxon>Eukaryota</taxon>
        <taxon>Fungi</taxon>
        <taxon>Dikarya</taxon>
        <taxon>Ascomycota</taxon>
        <taxon>Pezizomycotina</taxon>
        <taxon>Dothideomycetes</taxon>
        <taxon>Dothideomycetes incertae sedis</taxon>
        <taxon>Microthyriales</taxon>
        <taxon>Microthyriaceae</taxon>
        <taxon>Microthyrium</taxon>
    </lineage>
</organism>
<dbReference type="SUPFAM" id="SSF53098">
    <property type="entry name" value="Ribonuclease H-like"/>
    <property type="match status" value="1"/>
</dbReference>
<evidence type="ECO:0000256" key="3">
    <source>
        <dbReference type="ARBA" id="ARBA00022722"/>
    </source>
</evidence>
<keyword evidence="6" id="KW-0539">Nucleus</keyword>
<evidence type="ECO:0000256" key="7">
    <source>
        <dbReference type="SAM" id="MobiDB-lite"/>
    </source>
</evidence>
<feature type="region of interest" description="Disordered" evidence="7">
    <location>
        <begin position="273"/>
        <end position="315"/>
    </location>
</feature>
<dbReference type="PANTHER" id="PTHR12801:SF115">
    <property type="entry name" value="FI18136P1-RELATED"/>
    <property type="match status" value="1"/>
</dbReference>
<feature type="compositionally biased region" description="Polar residues" evidence="7">
    <location>
        <begin position="64"/>
        <end position="73"/>
    </location>
</feature>
<dbReference type="InterPro" id="IPR034922">
    <property type="entry name" value="REX1-like_exo"/>
</dbReference>
<evidence type="ECO:0000256" key="2">
    <source>
        <dbReference type="ARBA" id="ARBA00006357"/>
    </source>
</evidence>
<feature type="compositionally biased region" description="Polar residues" evidence="7">
    <location>
        <begin position="228"/>
        <end position="237"/>
    </location>
</feature>
<feature type="compositionally biased region" description="Basic residues" evidence="7">
    <location>
        <begin position="48"/>
        <end position="58"/>
    </location>
</feature>
<dbReference type="Proteomes" id="UP000799302">
    <property type="component" value="Unassembled WGS sequence"/>
</dbReference>
<feature type="region of interest" description="Disordered" evidence="7">
    <location>
        <begin position="21"/>
        <end position="73"/>
    </location>
</feature>
<keyword evidence="10" id="KW-1185">Reference proteome</keyword>
<dbReference type="GO" id="GO:0003676">
    <property type="term" value="F:nucleic acid binding"/>
    <property type="evidence" value="ECO:0007669"/>
    <property type="project" value="InterPro"/>
</dbReference>
<dbReference type="CDD" id="cd06145">
    <property type="entry name" value="REX1_like"/>
    <property type="match status" value="1"/>
</dbReference>
<feature type="compositionally biased region" description="Basic and acidic residues" evidence="7">
    <location>
        <begin position="586"/>
        <end position="597"/>
    </location>
</feature>
<comment type="subcellular location">
    <subcellularLocation>
        <location evidence="1">Nucleus</location>
    </subcellularLocation>
</comment>
<protein>
    <recommendedName>
        <fullName evidence="8">Exonuclease domain-containing protein</fullName>
    </recommendedName>
</protein>
<dbReference type="SMART" id="SM00479">
    <property type="entry name" value="EXOIII"/>
    <property type="match status" value="1"/>
</dbReference>
<keyword evidence="4" id="KW-0378">Hydrolase</keyword>
<evidence type="ECO:0000313" key="9">
    <source>
        <dbReference type="EMBL" id="KAF2674560.1"/>
    </source>
</evidence>
<dbReference type="InterPro" id="IPR036397">
    <property type="entry name" value="RNaseH_sf"/>
</dbReference>
<dbReference type="InterPro" id="IPR013520">
    <property type="entry name" value="Ribonucl_H"/>
</dbReference>
<dbReference type="InterPro" id="IPR047021">
    <property type="entry name" value="REXO1/3/4-like"/>
</dbReference>
<gene>
    <name evidence="9" type="ORF">BT63DRAFT_419848</name>
</gene>
<evidence type="ECO:0000256" key="1">
    <source>
        <dbReference type="ARBA" id="ARBA00004123"/>
    </source>
</evidence>
<evidence type="ECO:0000256" key="6">
    <source>
        <dbReference type="ARBA" id="ARBA00023242"/>
    </source>
</evidence>
<dbReference type="FunFam" id="3.30.420.10:FF:000019">
    <property type="entry name" value="RNA exonuclease NEF-sp"/>
    <property type="match status" value="1"/>
</dbReference>
<feature type="compositionally biased region" description="Polar residues" evidence="7">
    <location>
        <begin position="605"/>
        <end position="614"/>
    </location>
</feature>
<dbReference type="Gene3D" id="3.30.420.10">
    <property type="entry name" value="Ribonuclease H-like superfamily/Ribonuclease H"/>
    <property type="match status" value="1"/>
</dbReference>
<feature type="compositionally biased region" description="Polar residues" evidence="7">
    <location>
        <begin position="24"/>
        <end position="45"/>
    </location>
</feature>
<dbReference type="Pfam" id="PF00929">
    <property type="entry name" value="RNase_T"/>
    <property type="match status" value="1"/>
</dbReference>
<dbReference type="GO" id="GO:0005634">
    <property type="term" value="C:nucleus"/>
    <property type="evidence" value="ECO:0007669"/>
    <property type="project" value="UniProtKB-SubCell"/>
</dbReference>
<comment type="similarity">
    <text evidence="2">Belongs to the REXO1/REXO3 family.</text>
</comment>
<reference evidence="9" key="1">
    <citation type="journal article" date="2020" name="Stud. Mycol.">
        <title>101 Dothideomycetes genomes: a test case for predicting lifestyles and emergence of pathogens.</title>
        <authorList>
            <person name="Haridas S."/>
            <person name="Albert R."/>
            <person name="Binder M."/>
            <person name="Bloem J."/>
            <person name="Labutti K."/>
            <person name="Salamov A."/>
            <person name="Andreopoulos B."/>
            <person name="Baker S."/>
            <person name="Barry K."/>
            <person name="Bills G."/>
            <person name="Bluhm B."/>
            <person name="Cannon C."/>
            <person name="Castanera R."/>
            <person name="Culley D."/>
            <person name="Daum C."/>
            <person name="Ezra D."/>
            <person name="Gonzalez J."/>
            <person name="Henrissat B."/>
            <person name="Kuo A."/>
            <person name="Liang C."/>
            <person name="Lipzen A."/>
            <person name="Lutzoni F."/>
            <person name="Magnuson J."/>
            <person name="Mondo S."/>
            <person name="Nolan M."/>
            <person name="Ohm R."/>
            <person name="Pangilinan J."/>
            <person name="Park H.-J."/>
            <person name="Ramirez L."/>
            <person name="Alfaro M."/>
            <person name="Sun H."/>
            <person name="Tritt A."/>
            <person name="Yoshinaga Y."/>
            <person name="Zwiers L.-H."/>
            <person name="Turgeon B."/>
            <person name="Goodwin S."/>
            <person name="Spatafora J."/>
            <person name="Crous P."/>
            <person name="Grigoriev I."/>
        </authorList>
    </citation>
    <scope>NUCLEOTIDE SEQUENCE</scope>
    <source>
        <strain evidence="9">CBS 115976</strain>
    </source>
</reference>
<feature type="compositionally biased region" description="Basic and acidic residues" evidence="7">
    <location>
        <begin position="300"/>
        <end position="309"/>
    </location>
</feature>
<keyword evidence="3" id="KW-0540">Nuclease</keyword>
<dbReference type="AlphaFoldDB" id="A0A6A6US28"/>
<evidence type="ECO:0000259" key="8">
    <source>
        <dbReference type="SMART" id="SM00479"/>
    </source>
</evidence>
<evidence type="ECO:0000256" key="5">
    <source>
        <dbReference type="ARBA" id="ARBA00022839"/>
    </source>
</evidence>
<evidence type="ECO:0000256" key="4">
    <source>
        <dbReference type="ARBA" id="ARBA00022801"/>
    </source>
</evidence>
<proteinExistence type="inferred from homology"/>
<dbReference type="GO" id="GO:0004527">
    <property type="term" value="F:exonuclease activity"/>
    <property type="evidence" value="ECO:0007669"/>
    <property type="project" value="UniProtKB-KW"/>
</dbReference>
<feature type="region of interest" description="Disordered" evidence="7">
    <location>
        <begin position="212"/>
        <end position="237"/>
    </location>
</feature>
<dbReference type="EMBL" id="MU004230">
    <property type="protein sequence ID" value="KAF2674560.1"/>
    <property type="molecule type" value="Genomic_DNA"/>
</dbReference>
<evidence type="ECO:0000313" key="10">
    <source>
        <dbReference type="Proteomes" id="UP000799302"/>
    </source>
</evidence>